<organism evidence="4 5">
    <name type="scientific">Colletotrichum godetiae</name>
    <dbReference type="NCBI Taxonomy" id="1209918"/>
    <lineage>
        <taxon>Eukaryota</taxon>
        <taxon>Fungi</taxon>
        <taxon>Dikarya</taxon>
        <taxon>Ascomycota</taxon>
        <taxon>Pezizomycotina</taxon>
        <taxon>Sordariomycetes</taxon>
        <taxon>Hypocreomycetidae</taxon>
        <taxon>Glomerellales</taxon>
        <taxon>Glomerellaceae</taxon>
        <taxon>Colletotrichum</taxon>
        <taxon>Colletotrichum acutatum species complex</taxon>
    </lineage>
</organism>
<dbReference type="PANTHER" id="PTHR40619:SF3">
    <property type="entry name" value="FUNGAL STAND N-TERMINAL GOODBYE DOMAIN-CONTAINING PROTEIN"/>
    <property type="match status" value="1"/>
</dbReference>
<feature type="region of interest" description="Disordered" evidence="2">
    <location>
        <begin position="332"/>
        <end position="363"/>
    </location>
</feature>
<sequence>MDPVKKFPGILHRRRPSQRSKTRNRSTSPNTFKRFFQERFGSVRPLQYEENTETFHSQSNLGKEDLAKIIASHDEDLPASDRVENISWNKVFEQMAAAKQQHDEKTGISSKIAASADIVTGITSALPDEYGIWILKGGLALIFEATKAHEDNRSRILATFETIPESILTINMAFDLLKPASVDKNLCTEVISMLLEDLPVLIKILLGNEPWYRKVVAQLLLRIPETSTVDQILTRWNQEVGRLEEHVKRMKLAMLSQFPQDLKNISERSKATELGIRMLFEESKAMQGIILQSIQNENALLLEVAYTNEIAADLASTAKEHLEDLMRGKKEQTEAFRRKESQLEQKESQLEQERQSLQNERASFSKDREHYRAMQEKNVHLSVENATLRSRLSNNSLRREHTRSFGSLHLLAALKVAAGGSAGDIGFVMEEAEVLDLEEKGRAQWLLETDEFRQWFRQGGSSLLLVDGCFDHSIVSPLSAICSGVIAALLEDEDSAVVFFFAGLHTDVAAPEGKNTGPRAMMRSLIAQLLKIQKLPAPDLGFLSESMLEACSLGDCYTLCKIFVEIIKQAPPQMTVFCIIDGISWYEQDPWKQDVYQVATAFEHLAKREDLGESGPLKVLLTSPAQSMEIGNLAMRHGDVWSFISLEAGDVHPDLGWMDSNMLS</sequence>
<accession>A0AAJ0AZX2</accession>
<keyword evidence="5" id="KW-1185">Reference proteome</keyword>
<feature type="compositionally biased region" description="Basic and acidic residues" evidence="2">
    <location>
        <begin position="332"/>
        <end position="354"/>
    </location>
</feature>
<dbReference type="RefSeq" id="XP_060437151.1">
    <property type="nucleotide sequence ID" value="XM_060573400.1"/>
</dbReference>
<comment type="caution">
    <text evidence="4">The sequence shown here is derived from an EMBL/GenBank/DDBJ whole genome shotgun (WGS) entry which is preliminary data.</text>
</comment>
<feature type="compositionally biased region" description="Basic residues" evidence="2">
    <location>
        <begin position="11"/>
        <end position="24"/>
    </location>
</feature>
<reference evidence="4" key="1">
    <citation type="submission" date="2021-06" db="EMBL/GenBank/DDBJ databases">
        <title>Comparative genomics, transcriptomics and evolutionary studies reveal genomic signatures of adaptation to plant cell wall in hemibiotrophic fungi.</title>
        <authorList>
            <consortium name="DOE Joint Genome Institute"/>
            <person name="Baroncelli R."/>
            <person name="Diaz J.F."/>
            <person name="Benocci T."/>
            <person name="Peng M."/>
            <person name="Battaglia E."/>
            <person name="Haridas S."/>
            <person name="Andreopoulos W."/>
            <person name="Labutti K."/>
            <person name="Pangilinan J."/>
            <person name="Floch G.L."/>
            <person name="Makela M.R."/>
            <person name="Henrissat B."/>
            <person name="Grigoriev I.V."/>
            <person name="Crouch J.A."/>
            <person name="De Vries R.P."/>
            <person name="Sukno S.A."/>
            <person name="Thon M.R."/>
        </authorList>
    </citation>
    <scope>NUCLEOTIDE SEQUENCE</scope>
    <source>
        <strain evidence="4">CBS 193.32</strain>
    </source>
</reference>
<evidence type="ECO:0000259" key="3">
    <source>
        <dbReference type="Pfam" id="PF24883"/>
    </source>
</evidence>
<dbReference type="AlphaFoldDB" id="A0AAJ0AZX2"/>
<gene>
    <name evidence="4" type="ORF">BDP55DRAFT_641444</name>
</gene>
<evidence type="ECO:0000313" key="5">
    <source>
        <dbReference type="Proteomes" id="UP001224890"/>
    </source>
</evidence>
<proteinExistence type="predicted"/>
<feature type="domain" description="Nephrocystin 3-like N-terminal" evidence="3">
    <location>
        <begin position="443"/>
        <end position="623"/>
    </location>
</feature>
<feature type="region of interest" description="Disordered" evidence="2">
    <location>
        <begin position="1"/>
        <end position="30"/>
    </location>
</feature>
<protein>
    <recommendedName>
        <fullName evidence="3">Nephrocystin 3-like N-terminal domain-containing protein</fullName>
    </recommendedName>
</protein>
<dbReference type="PANTHER" id="PTHR40619">
    <property type="entry name" value="FUNGAL STAND N-TERMINAL GOODBYE DOMAIN-CONTAINING PROTEIN"/>
    <property type="match status" value="1"/>
</dbReference>
<evidence type="ECO:0000256" key="1">
    <source>
        <dbReference type="ARBA" id="ARBA00022737"/>
    </source>
</evidence>
<dbReference type="InterPro" id="IPR056884">
    <property type="entry name" value="NPHP3-like_N"/>
</dbReference>
<dbReference type="GeneID" id="85457926"/>
<keyword evidence="1" id="KW-0677">Repeat</keyword>
<evidence type="ECO:0000313" key="4">
    <source>
        <dbReference type="EMBL" id="KAK1701396.1"/>
    </source>
</evidence>
<dbReference type="EMBL" id="JAHMHR010000001">
    <property type="protein sequence ID" value="KAK1701396.1"/>
    <property type="molecule type" value="Genomic_DNA"/>
</dbReference>
<dbReference type="Proteomes" id="UP001224890">
    <property type="component" value="Unassembled WGS sequence"/>
</dbReference>
<name>A0AAJ0AZX2_9PEZI</name>
<dbReference type="Pfam" id="PF24883">
    <property type="entry name" value="NPHP3_N"/>
    <property type="match status" value="1"/>
</dbReference>
<evidence type="ECO:0000256" key="2">
    <source>
        <dbReference type="SAM" id="MobiDB-lite"/>
    </source>
</evidence>